<dbReference type="VEuPathDB" id="FungiDB:DFL_003926"/>
<feature type="region of interest" description="Disordered" evidence="1">
    <location>
        <begin position="1"/>
        <end position="173"/>
    </location>
</feature>
<feature type="compositionally biased region" description="Basic residues" evidence="1">
    <location>
        <begin position="106"/>
        <end position="120"/>
    </location>
</feature>
<accession>A0A437A379</accession>
<reference evidence="2 3" key="1">
    <citation type="submission" date="2019-01" db="EMBL/GenBank/DDBJ databases">
        <title>Intercellular communication is required for trap formation in the nematode-trapping fungus Duddingtonia flagrans.</title>
        <authorList>
            <person name="Youssar L."/>
            <person name="Wernet V."/>
            <person name="Hensel N."/>
            <person name="Hildebrandt H.-G."/>
            <person name="Fischer R."/>
        </authorList>
    </citation>
    <scope>NUCLEOTIDE SEQUENCE [LARGE SCALE GENOMIC DNA]</scope>
    <source>
        <strain evidence="2 3">CBS H-5679</strain>
    </source>
</reference>
<feature type="compositionally biased region" description="Basic residues" evidence="1">
    <location>
        <begin position="331"/>
        <end position="345"/>
    </location>
</feature>
<dbReference type="GeneID" id="93586237"/>
<dbReference type="EMBL" id="SAEB01000006">
    <property type="protein sequence ID" value="RVD85609.1"/>
    <property type="molecule type" value="Genomic_DNA"/>
</dbReference>
<gene>
    <name evidence="2" type="ORF">DFL_003926</name>
</gene>
<name>A0A437A379_ARTFL</name>
<feature type="compositionally biased region" description="Low complexity" evidence="1">
    <location>
        <begin position="310"/>
        <end position="326"/>
    </location>
</feature>
<evidence type="ECO:0000313" key="2">
    <source>
        <dbReference type="EMBL" id="RVD85609.1"/>
    </source>
</evidence>
<feature type="compositionally biased region" description="Basic and acidic residues" evidence="1">
    <location>
        <begin position="206"/>
        <end position="227"/>
    </location>
</feature>
<feature type="compositionally biased region" description="Acidic residues" evidence="1">
    <location>
        <begin position="84"/>
        <end position="100"/>
    </location>
</feature>
<sequence>MAIAKSTKITKTPSKPRVPAKTPKPPLKTLSKASAKTPAETPRTATRASARIKAFKPIPVVVEDSVEEEVATNEGEESEVKEGVEEEEVEEEEAEEEEAEEASKSSKSKSKSKPKAKPKIPQRTSSRVPPKKRGRGIRMAEKEEVEGTAEEEAANEESTEPKSGSEAPKLNGVYTRARDLAKAGKIYPDKIAIGSEQPLRNLIAVDKTETTENSKRKSDGTDETEVRKPKKKKGEEEVGDGATSDDAVVGELDVGPGLTVDDTNNDGPGEAVIDETNVVGVKDEVPEEEKEEKKEKPELKPKSKTKVPSKPKAPSKANTKAPPKATGTSGRPKKSNKGRKYRRRIDRLIEEAKATNFGTKSQEWPASRTLRSGKRYSSK</sequence>
<proteinExistence type="predicted"/>
<feature type="compositionally biased region" description="Basic and acidic residues" evidence="1">
    <location>
        <begin position="291"/>
        <end position="301"/>
    </location>
</feature>
<dbReference type="OrthoDB" id="5423293at2759"/>
<evidence type="ECO:0000313" key="3">
    <source>
        <dbReference type="Proteomes" id="UP000283090"/>
    </source>
</evidence>
<feature type="compositionally biased region" description="Acidic residues" evidence="1">
    <location>
        <begin position="143"/>
        <end position="158"/>
    </location>
</feature>
<evidence type="ECO:0000256" key="1">
    <source>
        <dbReference type="SAM" id="MobiDB-lite"/>
    </source>
</evidence>
<feature type="region of interest" description="Disordered" evidence="1">
    <location>
        <begin position="188"/>
        <end position="379"/>
    </location>
</feature>
<comment type="caution">
    <text evidence="2">The sequence shown here is derived from an EMBL/GenBank/DDBJ whole genome shotgun (WGS) entry which is preliminary data.</text>
</comment>
<dbReference type="AlphaFoldDB" id="A0A437A379"/>
<organism evidence="2 3">
    <name type="scientific">Arthrobotrys flagrans</name>
    <name type="common">Nematode-trapping fungus</name>
    <name type="synonym">Trichothecium flagrans</name>
    <dbReference type="NCBI Taxonomy" id="97331"/>
    <lineage>
        <taxon>Eukaryota</taxon>
        <taxon>Fungi</taxon>
        <taxon>Dikarya</taxon>
        <taxon>Ascomycota</taxon>
        <taxon>Pezizomycotina</taxon>
        <taxon>Orbiliomycetes</taxon>
        <taxon>Orbiliales</taxon>
        <taxon>Orbiliaceae</taxon>
        <taxon>Arthrobotrys</taxon>
    </lineage>
</organism>
<protein>
    <submittedName>
        <fullName evidence="2">Uncharacterized protein</fullName>
    </submittedName>
</protein>
<feature type="compositionally biased region" description="Acidic residues" evidence="1">
    <location>
        <begin position="64"/>
        <end position="77"/>
    </location>
</feature>
<dbReference type="Proteomes" id="UP000283090">
    <property type="component" value="Unassembled WGS sequence"/>
</dbReference>
<feature type="compositionally biased region" description="Low complexity" evidence="1">
    <location>
        <begin position="1"/>
        <end position="51"/>
    </location>
</feature>
<keyword evidence="3" id="KW-1185">Reference proteome</keyword>
<dbReference type="RefSeq" id="XP_067491153.1">
    <property type="nucleotide sequence ID" value="XM_067632934.1"/>
</dbReference>